<dbReference type="PROSITE" id="PS51375">
    <property type="entry name" value="PPR"/>
    <property type="match status" value="3"/>
</dbReference>
<evidence type="ECO:0000313" key="4">
    <source>
        <dbReference type="EMBL" id="OIW33350.1"/>
    </source>
</evidence>
<evidence type="ECO:0000313" key="5">
    <source>
        <dbReference type="Proteomes" id="UP000182658"/>
    </source>
</evidence>
<dbReference type="PANTHER" id="PTHR46128">
    <property type="entry name" value="MITOCHONDRIAL GROUP I INTRON SPLICING FACTOR CCM1"/>
    <property type="match status" value="1"/>
</dbReference>
<evidence type="ECO:0000256" key="3">
    <source>
        <dbReference type="SAM" id="MobiDB-lite"/>
    </source>
</evidence>
<dbReference type="InterPro" id="IPR050872">
    <property type="entry name" value="PPR_P_subfamily"/>
</dbReference>
<dbReference type="Pfam" id="PF13041">
    <property type="entry name" value="PPR_2"/>
    <property type="match status" value="1"/>
</dbReference>
<comment type="similarity">
    <text evidence="1">Belongs to the PPR family. P subfamily.</text>
</comment>
<reference evidence="4 5" key="1">
    <citation type="submission" date="2016-10" db="EMBL/GenBank/DDBJ databases">
        <title>Draft genome sequence of Coniochaeta ligniaria NRRL30616, a lignocellulolytic fungus for bioabatement of inhibitors in plant biomass hydrolysates.</title>
        <authorList>
            <consortium name="DOE Joint Genome Institute"/>
            <person name="Jimenez D.J."/>
            <person name="Hector R.E."/>
            <person name="Riley R."/>
            <person name="Sun H."/>
            <person name="Grigoriev I.V."/>
            <person name="Van Elsas J.D."/>
            <person name="Nichols N.N."/>
        </authorList>
    </citation>
    <scope>NUCLEOTIDE SEQUENCE [LARGE SCALE GENOMIC DNA]</scope>
    <source>
        <strain evidence="4 5">NRRL 30616</strain>
    </source>
</reference>
<dbReference type="Pfam" id="PF01535">
    <property type="entry name" value="PPR"/>
    <property type="match status" value="1"/>
</dbReference>
<dbReference type="STRING" id="1408157.A0A1J7J0R4"/>
<proteinExistence type="inferred from homology"/>
<dbReference type="InterPro" id="IPR011990">
    <property type="entry name" value="TPR-like_helical_dom_sf"/>
</dbReference>
<accession>A0A1J7J0R4</accession>
<dbReference type="EMBL" id="KV875094">
    <property type="protein sequence ID" value="OIW33350.1"/>
    <property type="molecule type" value="Genomic_DNA"/>
</dbReference>
<evidence type="ECO:0008006" key="6">
    <source>
        <dbReference type="Google" id="ProtNLM"/>
    </source>
</evidence>
<keyword evidence="5" id="KW-1185">Reference proteome</keyword>
<dbReference type="NCBIfam" id="TIGR00756">
    <property type="entry name" value="PPR"/>
    <property type="match status" value="1"/>
</dbReference>
<feature type="repeat" description="PPR" evidence="2">
    <location>
        <begin position="601"/>
        <end position="635"/>
    </location>
</feature>
<feature type="repeat" description="PPR" evidence="2">
    <location>
        <begin position="753"/>
        <end position="787"/>
    </location>
</feature>
<dbReference type="OrthoDB" id="185373at2759"/>
<organism evidence="4 5">
    <name type="scientific">Coniochaeta ligniaria NRRL 30616</name>
    <dbReference type="NCBI Taxonomy" id="1408157"/>
    <lineage>
        <taxon>Eukaryota</taxon>
        <taxon>Fungi</taxon>
        <taxon>Dikarya</taxon>
        <taxon>Ascomycota</taxon>
        <taxon>Pezizomycotina</taxon>
        <taxon>Sordariomycetes</taxon>
        <taxon>Sordariomycetidae</taxon>
        <taxon>Coniochaetales</taxon>
        <taxon>Coniochaetaceae</taxon>
        <taxon>Coniochaeta</taxon>
    </lineage>
</organism>
<evidence type="ECO:0000256" key="1">
    <source>
        <dbReference type="ARBA" id="ARBA00007626"/>
    </source>
</evidence>
<feature type="repeat" description="PPR" evidence="2">
    <location>
        <begin position="444"/>
        <end position="478"/>
    </location>
</feature>
<dbReference type="InterPro" id="IPR002885">
    <property type="entry name" value="PPR_rpt"/>
</dbReference>
<dbReference type="InParanoid" id="A0A1J7J0R4"/>
<dbReference type="Gene3D" id="1.25.40.10">
    <property type="entry name" value="Tetratricopeptide repeat domain"/>
    <property type="match status" value="3"/>
</dbReference>
<feature type="region of interest" description="Disordered" evidence="3">
    <location>
        <begin position="37"/>
        <end position="73"/>
    </location>
</feature>
<sequence>MKQPSAVCWACRFKLLARHQATVRPPWQPAARTFGNAATATSTEPVDLPARTSLPKPKQKHKGPPKPDLRLEKRAKKDAAAVAVFKTVVDGTDNVEDGPTPADNMATIALYKCVATLEEMLSKSDTSTATCFQYFNSDIYARINRQHARIPRILRDRVGKTLMSRVAREKAADFNAKGLPSVTTISQIFLELGILEPNAWAGLTTHLLEHICTVSASPQDYTTIESYETAMARRDTLLHDLVGAWKMFNVPPFVAARTGDGAKAASAARLPSLDRRYIAQNSRRATPHLSIASLFPHYQPGSLRLTIPAAIGTYVLLVDPINRTNRVFRHEIAPFVDAMAAALVQNRPKREDLGALYGQYPALLKYITERWSAVETQLDEHSKYNDTPDGAEDGQGSQLTKKLHRQLGQAWNTWNPKVLNRAWEEFWGTYATPSDAKLKQCRENPELFNYFIMAYMAMRQPSRAIEVWNCMVSIGIEPTVKTWNSMIDGCKRANNISGLKNVWTKLMASNMKLDPAIWTARVSGLIELGSPEEGLAALEEMARLWKENEKLPLAKRSPAAVKPSIEPVNAALAGLLRLQRLSSGAASGLLAWAAKQGIEPDIYTFNTLLRPLLKQGLDGEVQALLKTMKRQNLEADVATFAILLEGALEDIGGQTPQEQIQTVNTFLRNMREAGVTANMQLYAKMIHLLLQQGDRAEEPVKAVLAHIWGQGLDLTSHIYTMLADHYFTRSPPDSDAVTALIENRRLYDNKDIDRVFWERVIFGYCQVGDMARALQIFDKMEKSGSKISHATLYELLLVLGRSGQTSSVVRVIDFARKGQDQPDEERSGKNPRFWQHRFWHLAEEYGFPGGEIASRV</sequence>
<gene>
    <name evidence="4" type="ORF">CONLIGDRAFT_628232</name>
</gene>
<dbReference type="Proteomes" id="UP000182658">
    <property type="component" value="Unassembled WGS sequence"/>
</dbReference>
<name>A0A1J7J0R4_9PEZI</name>
<dbReference type="AlphaFoldDB" id="A0A1J7J0R4"/>
<protein>
    <recommendedName>
        <fullName evidence="6">Pentatricopeptide repeat-containing protein</fullName>
    </recommendedName>
</protein>
<dbReference type="Pfam" id="PF13812">
    <property type="entry name" value="PPR_3"/>
    <property type="match status" value="1"/>
</dbReference>
<dbReference type="PANTHER" id="PTHR46128:SF211">
    <property type="entry name" value="PENTACOTRIPEPTIDE-REPEAT REGION OF PRORP DOMAIN-CONTAINING PROTEIN"/>
    <property type="match status" value="1"/>
</dbReference>
<evidence type="ECO:0000256" key="2">
    <source>
        <dbReference type="PROSITE-ProRule" id="PRU00708"/>
    </source>
</evidence>